<accession>A0AAW3V5D8</accession>
<evidence type="ECO:0000259" key="2">
    <source>
        <dbReference type="Pfam" id="PF24732"/>
    </source>
</evidence>
<gene>
    <name evidence="3" type="ORF">GGD69_005285</name>
</gene>
<dbReference type="RefSeq" id="WP_183800868.1">
    <property type="nucleotide sequence ID" value="NZ_JACIII010000013.1"/>
</dbReference>
<proteinExistence type="predicted"/>
<feature type="domain" description="DUF7682" evidence="1">
    <location>
        <begin position="1"/>
        <end position="22"/>
    </location>
</feature>
<comment type="caution">
    <text evidence="3">The sequence shown here is derived from an EMBL/GenBank/DDBJ whole genome shotgun (WGS) entry which is preliminary data.</text>
</comment>
<evidence type="ECO:0000313" key="3">
    <source>
        <dbReference type="EMBL" id="MBB6204391.1"/>
    </source>
</evidence>
<dbReference type="Proteomes" id="UP000518681">
    <property type="component" value="Unassembled WGS sequence"/>
</dbReference>
<dbReference type="InterPro" id="IPR056099">
    <property type="entry name" value="DUF7682"/>
</dbReference>
<protein>
    <submittedName>
        <fullName evidence="3">Uncharacterized protein</fullName>
    </submittedName>
</protein>
<reference evidence="3 4" key="1">
    <citation type="submission" date="2020-08" db="EMBL/GenBank/DDBJ databases">
        <title>Genomic Encyclopedia of Type Strains, Phase IV (KMG-V): Genome sequencing to study the core and pangenomes of soil and plant-associated prokaryotes.</title>
        <authorList>
            <person name="Whitman W."/>
        </authorList>
    </citation>
    <scope>NUCLEOTIDE SEQUENCE [LARGE SCALE GENOMIC DNA]</scope>
    <source>
        <strain evidence="3 4">SEMIA 4013</strain>
    </source>
</reference>
<organism evidence="3 4">
    <name type="scientific">Paraburkholderia fungorum</name>
    <dbReference type="NCBI Taxonomy" id="134537"/>
    <lineage>
        <taxon>Bacteria</taxon>
        <taxon>Pseudomonadati</taxon>
        <taxon>Pseudomonadota</taxon>
        <taxon>Betaproteobacteria</taxon>
        <taxon>Burkholderiales</taxon>
        <taxon>Burkholderiaceae</taxon>
        <taxon>Paraburkholderia</taxon>
    </lineage>
</organism>
<name>A0AAW3V5D8_9BURK</name>
<evidence type="ECO:0000259" key="1">
    <source>
        <dbReference type="Pfam" id="PF24730"/>
    </source>
</evidence>
<dbReference type="Pfam" id="PF24730">
    <property type="entry name" value="DUF7682"/>
    <property type="match status" value="1"/>
</dbReference>
<dbReference type="InterPro" id="IPR056925">
    <property type="entry name" value="ParE-like"/>
</dbReference>
<dbReference type="AlphaFoldDB" id="A0AAW3V5D8"/>
<dbReference type="Pfam" id="PF24732">
    <property type="entry name" value="ParE_like"/>
    <property type="match status" value="1"/>
</dbReference>
<sequence>MKKRFECGHSGMGKFCHRCANEARPALLAAKAAEERRARRAEVVARAAAEEAERRATIAAQARRAAAEAAAHRAKLASAASQAPIDLSAAKHLPSVLERALDVLGRLKDGVHPLALGGKMLTTRHGDFSIPLGLRYRLLVDARSLKPLEFLSHEAYNLVA</sequence>
<evidence type="ECO:0000313" key="4">
    <source>
        <dbReference type="Proteomes" id="UP000518681"/>
    </source>
</evidence>
<feature type="domain" description="ParE-like toxin" evidence="2">
    <location>
        <begin position="95"/>
        <end position="157"/>
    </location>
</feature>
<dbReference type="EMBL" id="JACIIK010000009">
    <property type="protein sequence ID" value="MBB6204391.1"/>
    <property type="molecule type" value="Genomic_DNA"/>
</dbReference>